<evidence type="ECO:0000256" key="2">
    <source>
        <dbReference type="ARBA" id="ARBA00012884"/>
    </source>
</evidence>
<evidence type="ECO:0000256" key="7">
    <source>
        <dbReference type="RuleBase" id="RU003345"/>
    </source>
</evidence>
<dbReference type="RefSeq" id="WP_345313266.1">
    <property type="nucleotide sequence ID" value="NZ_BAABIE010000007.1"/>
</dbReference>
<feature type="region of interest" description="Disordered" evidence="8">
    <location>
        <begin position="1182"/>
        <end position="1202"/>
    </location>
</feature>
<comment type="similarity">
    <text evidence="7">Belongs to the aldehyde dehydrogenase family.</text>
</comment>
<evidence type="ECO:0000256" key="5">
    <source>
        <dbReference type="ARBA" id="ARBA00048142"/>
    </source>
</evidence>
<accession>A0ABP8Z7K5</accession>
<dbReference type="InterPro" id="IPR002872">
    <property type="entry name" value="Proline_DH_dom"/>
</dbReference>
<evidence type="ECO:0000313" key="11">
    <source>
        <dbReference type="EMBL" id="GAA4748608.1"/>
    </source>
</evidence>
<evidence type="ECO:0000256" key="3">
    <source>
        <dbReference type="ARBA" id="ARBA00023002"/>
    </source>
</evidence>
<name>A0ABP8Z7K5_9ACTN</name>
<dbReference type="PROSITE" id="PS00070">
    <property type="entry name" value="ALDEHYDE_DEHYDR_CYS"/>
    <property type="match status" value="1"/>
</dbReference>
<evidence type="ECO:0000259" key="9">
    <source>
        <dbReference type="Pfam" id="PF00171"/>
    </source>
</evidence>
<protein>
    <recommendedName>
        <fullName evidence="2">L-glutamate gamma-semialdehyde dehydrogenase</fullName>
        <ecNumber evidence="2">1.2.1.88</ecNumber>
    </recommendedName>
</protein>
<feature type="compositionally biased region" description="Basic and acidic residues" evidence="8">
    <location>
        <begin position="471"/>
        <end position="482"/>
    </location>
</feature>
<dbReference type="InterPro" id="IPR050485">
    <property type="entry name" value="Proline_metab_enzyme"/>
</dbReference>
<keyword evidence="3 7" id="KW-0560">Oxidoreductase</keyword>
<evidence type="ECO:0000256" key="4">
    <source>
        <dbReference type="ARBA" id="ARBA00023027"/>
    </source>
</evidence>
<dbReference type="InterPro" id="IPR016161">
    <property type="entry name" value="Ald_DH/histidinol_DH"/>
</dbReference>
<dbReference type="Proteomes" id="UP001500822">
    <property type="component" value="Unassembled WGS sequence"/>
</dbReference>
<dbReference type="PIRSF" id="PIRSF000197">
    <property type="entry name" value="Bifunct_PutA"/>
    <property type="match status" value="1"/>
</dbReference>
<comment type="pathway">
    <text evidence="1">Amino-acid degradation; L-proline degradation into L-glutamate; L-glutamate from L-proline: step 2/2.</text>
</comment>
<dbReference type="Gene3D" id="3.20.20.220">
    <property type="match status" value="1"/>
</dbReference>
<dbReference type="EC" id="1.2.1.88" evidence="2"/>
<feature type="active site" evidence="6">
    <location>
        <position position="740"/>
    </location>
</feature>
<evidence type="ECO:0000259" key="10">
    <source>
        <dbReference type="Pfam" id="PF01619"/>
    </source>
</evidence>
<dbReference type="Pfam" id="PF01619">
    <property type="entry name" value="Pro_dh"/>
    <property type="match status" value="1"/>
</dbReference>
<comment type="catalytic activity">
    <reaction evidence="5">
        <text>L-glutamate 5-semialdehyde + NAD(+) + H2O = L-glutamate + NADH + 2 H(+)</text>
        <dbReference type="Rhea" id="RHEA:30235"/>
        <dbReference type="ChEBI" id="CHEBI:15377"/>
        <dbReference type="ChEBI" id="CHEBI:15378"/>
        <dbReference type="ChEBI" id="CHEBI:29985"/>
        <dbReference type="ChEBI" id="CHEBI:57540"/>
        <dbReference type="ChEBI" id="CHEBI:57945"/>
        <dbReference type="ChEBI" id="CHEBI:58066"/>
        <dbReference type="EC" id="1.2.1.88"/>
    </reaction>
</comment>
<evidence type="ECO:0000256" key="8">
    <source>
        <dbReference type="SAM" id="MobiDB-lite"/>
    </source>
</evidence>
<dbReference type="InterPro" id="IPR016162">
    <property type="entry name" value="Ald_DH_N"/>
</dbReference>
<feature type="domain" description="Proline dehydrogenase" evidence="10">
    <location>
        <begin position="140"/>
        <end position="432"/>
    </location>
</feature>
<dbReference type="Gene3D" id="3.40.309.10">
    <property type="entry name" value="Aldehyde Dehydrogenase, Chain A, domain 2"/>
    <property type="match status" value="1"/>
</dbReference>
<dbReference type="PROSITE" id="PS00687">
    <property type="entry name" value="ALDEHYDE_DEHYDR_GLU"/>
    <property type="match status" value="1"/>
</dbReference>
<sequence length="1202" mass="128023">MGPQPPRGRSDVRTELDELAADSRALVEHWLAVTAASATRPDPAAARLVAVLADPRGLAFTVGFVDRVIGVEDIRAAALALTELTADLPSSLRAVDRLQLRLGGRLAPHLPRLVVSAARLRMRSMVGHLIVDARPRRFARQVARLRRDGHRLNVNPLGEAVLGETEAARRLSGARRLLRRDDVDYVSVKVSAVTSQLSMWDFDATAAAVTDRLAPMYREAAAAPPGTAFLNLDMEEYRDLRLTVEVFTRLLSLPELRRYEAGIVLQAYLPDALGVMEELARFGAQRVADGGAGIKVRLVKGANLAMERVHAELAGWPSATYESKLATDVNYKRVLHAILTPETLTGLRVGVAGHNLFDVAFAQLLAHRRGVADRVEFEMLAGMATAHSRAVAATVGPLLLYVPTVAPKEFDVAISYLVRRLEENASSDNFLSATVDLRPGSPGARREADRFDAAVAALADELDRGPLSPPEPRRRQDRRRITADTADLPELPPFTHTPDTDPAVPANQAWAREVLATSARTGWLDAAPAPPAVSAAAIDDLVARARSAAVAWAARPALDRARVLDRAADLMEERRGLLVALAAAEVGKTIGESDPEVSEAVDFARYYARRALDLDPGRLDPEHLATDAAVFTPDRLVVVTPPWNFPIAIAAGGMLAALAVGAAVIAKPAGPSPRCLQAIAEALWEAGVPRAVCATVAPDEGEAGRRLIAHPGVDRVILTGASDTAALFASWRPELALTAETSGKNALVITPSADRDRAIADLVHSAFGHAGQKCSAASLAILVGSVATSERFRRQLIDAASSLIVNWPTNLSATVGPLTEPPGAKLTRALTVLDPGERWLLRPRALDDSGRLFSPGIKVGVARDSSFHRTEVFGPVLGLMAATDLDDALDLQNGTDFGLTAGLHSRDPVEVRTWLDRVQAGNLYVNRGITGAVVGRQPFGGWKLSSVGSGAKAGGPNYLRQLGTWSDAARHSRNPAPRGLPPGPIADFVDAVAPLLDAPSHAWLRAAARSDEDAWSAEFGRARELTGLAAEANIFRYRRADTAVRVGADADPARLARVLAAAARARSRPATSLAEPVPVAVDEVLRAARAHLDVGPVVRATDAQFTAAAASSGPARIRVIGTVSAATRAALAARPATAMLDDPVVAAGAVELRYWLLEQSVSITLHRFGNPDDFLQQVAAELLPSAGGSPRPRPRRSRHHPA</sequence>
<keyword evidence="4" id="KW-0520">NAD</keyword>
<dbReference type="InterPro" id="IPR015590">
    <property type="entry name" value="Aldehyde_DH_dom"/>
</dbReference>
<proteinExistence type="inferred from homology"/>
<evidence type="ECO:0000313" key="12">
    <source>
        <dbReference type="Proteomes" id="UP001500822"/>
    </source>
</evidence>
<dbReference type="InterPro" id="IPR016160">
    <property type="entry name" value="Ald_DH_CS_CYS"/>
</dbReference>
<dbReference type="Pfam" id="PF00171">
    <property type="entry name" value="Aldedh"/>
    <property type="match status" value="1"/>
</dbReference>
<comment type="caution">
    <text evidence="11">The sequence shown here is derived from an EMBL/GenBank/DDBJ whole genome shotgun (WGS) entry which is preliminary data.</text>
</comment>
<gene>
    <name evidence="11" type="ORF">GCM10023217_18490</name>
</gene>
<dbReference type="InterPro" id="IPR029041">
    <property type="entry name" value="FAD-linked_oxidoreductase-like"/>
</dbReference>
<dbReference type="InterPro" id="IPR029510">
    <property type="entry name" value="Ald_DH_CS_GLU"/>
</dbReference>
<evidence type="ECO:0000256" key="6">
    <source>
        <dbReference type="PROSITE-ProRule" id="PRU10007"/>
    </source>
</evidence>
<dbReference type="PANTHER" id="PTHR42862">
    <property type="entry name" value="DELTA-1-PYRROLINE-5-CARBOXYLATE DEHYDROGENASE 1, ISOFORM A-RELATED"/>
    <property type="match status" value="1"/>
</dbReference>
<reference evidence="12" key="1">
    <citation type="journal article" date="2019" name="Int. J. Syst. Evol. Microbiol.">
        <title>The Global Catalogue of Microorganisms (GCM) 10K type strain sequencing project: providing services to taxonomists for standard genome sequencing and annotation.</title>
        <authorList>
            <consortium name="The Broad Institute Genomics Platform"/>
            <consortium name="The Broad Institute Genome Sequencing Center for Infectious Disease"/>
            <person name="Wu L."/>
            <person name="Ma J."/>
        </authorList>
    </citation>
    <scope>NUCLEOTIDE SEQUENCE [LARGE SCALE GENOMIC DNA]</scope>
    <source>
        <strain evidence="12">JCM 18077</strain>
    </source>
</reference>
<dbReference type="InterPro" id="IPR025703">
    <property type="entry name" value="Bifunct_PutA"/>
</dbReference>
<keyword evidence="12" id="KW-1185">Reference proteome</keyword>
<organism evidence="11 12">
    <name type="scientific">Gordonia alkaliphila</name>
    <dbReference type="NCBI Taxonomy" id="1053547"/>
    <lineage>
        <taxon>Bacteria</taxon>
        <taxon>Bacillati</taxon>
        <taxon>Actinomycetota</taxon>
        <taxon>Actinomycetes</taxon>
        <taxon>Mycobacteriales</taxon>
        <taxon>Gordoniaceae</taxon>
        <taxon>Gordonia</taxon>
    </lineage>
</organism>
<feature type="region of interest" description="Disordered" evidence="8">
    <location>
        <begin position="461"/>
        <end position="502"/>
    </location>
</feature>
<dbReference type="EMBL" id="BAABIE010000007">
    <property type="protein sequence ID" value="GAA4748608.1"/>
    <property type="molecule type" value="Genomic_DNA"/>
</dbReference>
<dbReference type="Gene3D" id="3.40.605.10">
    <property type="entry name" value="Aldehyde Dehydrogenase, Chain A, domain 1"/>
    <property type="match status" value="1"/>
</dbReference>
<feature type="compositionally biased region" description="Basic residues" evidence="8">
    <location>
        <begin position="1192"/>
        <end position="1202"/>
    </location>
</feature>
<evidence type="ECO:0000256" key="1">
    <source>
        <dbReference type="ARBA" id="ARBA00004786"/>
    </source>
</evidence>
<dbReference type="SUPFAM" id="SSF51730">
    <property type="entry name" value="FAD-linked oxidoreductase"/>
    <property type="match status" value="1"/>
</dbReference>
<dbReference type="SUPFAM" id="SSF53720">
    <property type="entry name" value="ALDH-like"/>
    <property type="match status" value="1"/>
</dbReference>
<feature type="domain" description="Aldehyde dehydrogenase" evidence="9">
    <location>
        <begin position="531"/>
        <end position="959"/>
    </location>
</feature>
<dbReference type="PANTHER" id="PTHR42862:SF1">
    <property type="entry name" value="DELTA-1-PYRROLINE-5-CARBOXYLATE DEHYDROGENASE 2, ISOFORM A-RELATED"/>
    <property type="match status" value="1"/>
</dbReference>
<dbReference type="InterPro" id="IPR016163">
    <property type="entry name" value="Ald_DH_C"/>
</dbReference>